<feature type="region of interest" description="Disordered" evidence="1">
    <location>
        <begin position="40"/>
        <end position="120"/>
    </location>
</feature>
<evidence type="ECO:0000313" key="3">
    <source>
        <dbReference type="Proteomes" id="UP000601435"/>
    </source>
</evidence>
<sequence>ATTVPVSAPAAPVQQEQAPLIDFEAIEEVITAPATDILMESKPTEAPATPDVIAATPPVATPRLHAGRARLAGGSRRASRPRAARSARRAAASASKARSSVGKRLQKRVAPSPVAAPAFDPSTVRQSVQIGLRISSTLRSEKGRECKSTSALEGSDMSTGLRIQANAYGE</sequence>
<feature type="non-terminal residue" evidence="2">
    <location>
        <position position="1"/>
    </location>
</feature>
<name>A0A812KU13_9DINO</name>
<dbReference type="EMBL" id="CAJNJA010008156">
    <property type="protein sequence ID" value="CAE7233485.1"/>
    <property type="molecule type" value="Genomic_DNA"/>
</dbReference>
<keyword evidence="3" id="KW-1185">Reference proteome</keyword>
<evidence type="ECO:0000256" key="1">
    <source>
        <dbReference type="SAM" id="MobiDB-lite"/>
    </source>
</evidence>
<proteinExistence type="predicted"/>
<dbReference type="OrthoDB" id="10514215at2759"/>
<feature type="compositionally biased region" description="Basic residues" evidence="1">
    <location>
        <begin position="77"/>
        <end position="88"/>
    </location>
</feature>
<dbReference type="AlphaFoldDB" id="A0A812KU13"/>
<protein>
    <submittedName>
        <fullName evidence="2">GalE protein</fullName>
    </submittedName>
</protein>
<dbReference type="Proteomes" id="UP000601435">
    <property type="component" value="Unassembled WGS sequence"/>
</dbReference>
<gene>
    <name evidence="2" type="primary">galE</name>
    <name evidence="2" type="ORF">SNEC2469_LOCUS3761</name>
</gene>
<feature type="compositionally biased region" description="Low complexity" evidence="1">
    <location>
        <begin position="89"/>
        <end position="100"/>
    </location>
</feature>
<accession>A0A812KU13</accession>
<feature type="region of interest" description="Disordered" evidence="1">
    <location>
        <begin position="136"/>
        <end position="170"/>
    </location>
</feature>
<reference evidence="2" key="1">
    <citation type="submission" date="2021-02" db="EMBL/GenBank/DDBJ databases">
        <authorList>
            <person name="Dougan E. K."/>
            <person name="Rhodes N."/>
            <person name="Thang M."/>
            <person name="Chan C."/>
        </authorList>
    </citation>
    <scope>NUCLEOTIDE SEQUENCE</scope>
</reference>
<evidence type="ECO:0000313" key="2">
    <source>
        <dbReference type="EMBL" id="CAE7233485.1"/>
    </source>
</evidence>
<comment type="caution">
    <text evidence="2">The sequence shown here is derived from an EMBL/GenBank/DDBJ whole genome shotgun (WGS) entry which is preliminary data.</text>
</comment>
<feature type="compositionally biased region" description="Polar residues" evidence="1">
    <location>
        <begin position="148"/>
        <end position="158"/>
    </location>
</feature>
<organism evidence="2 3">
    <name type="scientific">Symbiodinium necroappetens</name>
    <dbReference type="NCBI Taxonomy" id="1628268"/>
    <lineage>
        <taxon>Eukaryota</taxon>
        <taxon>Sar</taxon>
        <taxon>Alveolata</taxon>
        <taxon>Dinophyceae</taxon>
        <taxon>Suessiales</taxon>
        <taxon>Symbiodiniaceae</taxon>
        <taxon>Symbiodinium</taxon>
    </lineage>
</organism>